<organism evidence="2 3">
    <name type="scientific">Rhizobium chutanense</name>
    <dbReference type="NCBI Taxonomy" id="2035448"/>
    <lineage>
        <taxon>Bacteria</taxon>
        <taxon>Pseudomonadati</taxon>
        <taxon>Pseudomonadota</taxon>
        <taxon>Alphaproteobacteria</taxon>
        <taxon>Hyphomicrobiales</taxon>
        <taxon>Rhizobiaceae</taxon>
        <taxon>Rhizobium/Agrobacterium group</taxon>
        <taxon>Rhizobium</taxon>
    </lineage>
</organism>
<dbReference type="CDD" id="cd00085">
    <property type="entry name" value="HNHc"/>
    <property type="match status" value="1"/>
</dbReference>
<dbReference type="OrthoDB" id="7220022at2"/>
<dbReference type="AlphaFoldDB" id="A0A3S0QLM3"/>
<proteinExistence type="predicted"/>
<dbReference type="Pfam" id="PF01844">
    <property type="entry name" value="HNH"/>
    <property type="match status" value="1"/>
</dbReference>
<dbReference type="InterPro" id="IPR003615">
    <property type="entry name" value="HNH_nuc"/>
</dbReference>
<name>A0A3S0QLM3_9HYPH</name>
<dbReference type="InterPro" id="IPR002711">
    <property type="entry name" value="HNH"/>
</dbReference>
<keyword evidence="2" id="KW-0378">Hydrolase</keyword>
<dbReference type="EMBL" id="RJTJ01000008">
    <property type="protein sequence ID" value="RUM06802.1"/>
    <property type="molecule type" value="Genomic_DNA"/>
</dbReference>
<evidence type="ECO:0000313" key="3">
    <source>
        <dbReference type="Proteomes" id="UP000278081"/>
    </source>
</evidence>
<dbReference type="GO" id="GO:0004519">
    <property type="term" value="F:endonuclease activity"/>
    <property type="evidence" value="ECO:0007669"/>
    <property type="project" value="UniProtKB-KW"/>
</dbReference>
<keyword evidence="2" id="KW-0540">Nuclease</keyword>
<dbReference type="Proteomes" id="UP000278081">
    <property type="component" value="Unassembled WGS sequence"/>
</dbReference>
<gene>
    <name evidence="2" type="ORF">EFR84_11430</name>
</gene>
<dbReference type="GO" id="GO:0008270">
    <property type="term" value="F:zinc ion binding"/>
    <property type="evidence" value="ECO:0007669"/>
    <property type="project" value="InterPro"/>
</dbReference>
<accession>A0A3S0QLM3</accession>
<dbReference type="GO" id="GO:0003676">
    <property type="term" value="F:nucleic acid binding"/>
    <property type="evidence" value="ECO:0007669"/>
    <property type="project" value="InterPro"/>
</dbReference>
<reference evidence="2 3" key="1">
    <citation type="submission" date="2018-11" db="EMBL/GenBank/DDBJ databases">
        <title>Rhizobium chutanense sp. nov., isolated from root nodules of Phaseolus vulgaris in China.</title>
        <authorList>
            <person name="Huo Y."/>
        </authorList>
    </citation>
    <scope>NUCLEOTIDE SEQUENCE [LARGE SCALE GENOMIC DNA]</scope>
    <source>
        <strain evidence="2 3">C16</strain>
    </source>
</reference>
<protein>
    <submittedName>
        <fullName evidence="2">HNH endonuclease</fullName>
    </submittedName>
</protein>
<evidence type="ECO:0000313" key="2">
    <source>
        <dbReference type="EMBL" id="RUM06802.1"/>
    </source>
</evidence>
<evidence type="ECO:0000259" key="1">
    <source>
        <dbReference type="Pfam" id="PF01844"/>
    </source>
</evidence>
<comment type="caution">
    <text evidence="2">The sequence shown here is derived from an EMBL/GenBank/DDBJ whole genome shotgun (WGS) entry which is preliminary data.</text>
</comment>
<keyword evidence="2" id="KW-0255">Endonuclease</keyword>
<sequence>MGKLRTISTTLRTVETRTVIPESKKADAFYLSPEWRALMSEIIRQRGRVCEDPRCDGRTHKRGMRVFGDHIVELKDGGAPLDPNNVMLRCGASHTRKTAAARAKRLAERF</sequence>
<feature type="domain" description="HNH" evidence="1">
    <location>
        <begin position="51"/>
        <end position="99"/>
    </location>
</feature>
<dbReference type="RefSeq" id="WP_126908976.1">
    <property type="nucleotide sequence ID" value="NZ_ML133755.1"/>
</dbReference>